<accession>A0A1R1PTP7</accession>
<proteinExistence type="predicted"/>
<dbReference type="EMBL" id="LSSK01000219">
    <property type="protein sequence ID" value="OMH84299.1"/>
    <property type="molecule type" value="Genomic_DNA"/>
</dbReference>
<feature type="region of interest" description="Disordered" evidence="1">
    <location>
        <begin position="374"/>
        <end position="488"/>
    </location>
</feature>
<sequence>MSKKKGRVFGAQTANDPNGIEENLISLKNIEEEIEQNSQTSDGHSNDEEEGNMHEVYELHDTGSIGESVAKHRILSDDEPRACPICMSFEGDLRQIERHLDHVHLRETEQTQYKYSNKQTKDRIDHNLPKQYDSDAELEEVKEAIFGFFRKAGSKVRGFGDTLTKGKFSNELGRLGVAVGGYDDQMGRTIGLGGEVSASGTVEDCERDNINYQRSFSDTTKCSYEDCLVEVSLKSSKISCKRCTNTYCSEHQKMQKCINENGRLEDLCLNCIDVSFGSQEKEPAIRLCVVHTKTLEQNVASELSKMSRRASGMKFYKNSLHELEKTVVGWENDQEVTKCRICSWSEHPSENLKLLGWDYTKPCLYSLNVCRSKDRRNPTTGQPIEEKSPAFDESDGFNETLLDFSNSFTHKPRKSTHSEPSTTRNSSPNITRLSISSNTSSSELNNNLLQPPGAKLGGGGTSTNVARSSGESNKDINQPQQPEANSNDCIHTRSLSIPRDELLERLSVLREQRVVVQGYIRGANNRREWSDAQTLHESLEDLDMEISAMEKLL</sequence>
<keyword evidence="4" id="KW-1185">Reference proteome</keyword>
<evidence type="ECO:0000256" key="1">
    <source>
        <dbReference type="SAM" id="MobiDB-lite"/>
    </source>
</evidence>
<dbReference type="Pfam" id="PF11464">
    <property type="entry name" value="Rbsn"/>
    <property type="match status" value="1"/>
</dbReference>
<dbReference type="InterPro" id="IPR036531">
    <property type="entry name" value="Rbsn_Rab-bd_sf"/>
</dbReference>
<evidence type="ECO:0000259" key="2">
    <source>
        <dbReference type="Pfam" id="PF11464"/>
    </source>
</evidence>
<organism evidence="3 4">
    <name type="scientific">Zancudomyces culisetae</name>
    <name type="common">Gut fungus</name>
    <name type="synonym">Smittium culisetae</name>
    <dbReference type="NCBI Taxonomy" id="1213189"/>
    <lineage>
        <taxon>Eukaryota</taxon>
        <taxon>Fungi</taxon>
        <taxon>Fungi incertae sedis</taxon>
        <taxon>Zoopagomycota</taxon>
        <taxon>Kickxellomycotina</taxon>
        <taxon>Harpellomycetes</taxon>
        <taxon>Harpellales</taxon>
        <taxon>Legeriomycetaceae</taxon>
        <taxon>Zancudomyces</taxon>
    </lineage>
</organism>
<evidence type="ECO:0000313" key="3">
    <source>
        <dbReference type="EMBL" id="OMH84299.1"/>
    </source>
</evidence>
<dbReference type="OrthoDB" id="166134at2759"/>
<feature type="compositionally biased region" description="Low complexity" evidence="1">
    <location>
        <begin position="433"/>
        <end position="449"/>
    </location>
</feature>
<feature type="compositionally biased region" description="Polar residues" evidence="1">
    <location>
        <begin position="418"/>
        <end position="432"/>
    </location>
</feature>
<feature type="domain" description="Rabenosyn Rab binding" evidence="2">
    <location>
        <begin position="508"/>
        <end position="547"/>
    </location>
</feature>
<protein>
    <recommendedName>
        <fullName evidence="2">Rabenosyn Rab binding domain-containing protein</fullName>
    </recommendedName>
</protein>
<feature type="region of interest" description="Disordered" evidence="1">
    <location>
        <begin position="1"/>
        <end position="51"/>
    </location>
</feature>
<feature type="compositionally biased region" description="Polar residues" evidence="1">
    <location>
        <begin position="462"/>
        <end position="488"/>
    </location>
</feature>
<dbReference type="Proteomes" id="UP000188320">
    <property type="component" value="Unassembled WGS sequence"/>
</dbReference>
<dbReference type="InterPro" id="IPR021565">
    <property type="entry name" value="Rbsn_Rab-bd"/>
</dbReference>
<evidence type="ECO:0000313" key="4">
    <source>
        <dbReference type="Proteomes" id="UP000188320"/>
    </source>
</evidence>
<dbReference type="AlphaFoldDB" id="A0A1R1PTP7"/>
<gene>
    <name evidence="3" type="ORF">AX774_g2174</name>
</gene>
<dbReference type="SUPFAM" id="SSF140125">
    <property type="entry name" value="Rabenosyn-5 Rab-binding domain-like"/>
    <property type="match status" value="1"/>
</dbReference>
<reference evidence="4" key="1">
    <citation type="submission" date="2017-01" db="EMBL/GenBank/DDBJ databases">
        <authorList>
            <person name="Wang Y."/>
            <person name="White M."/>
            <person name="Kvist S."/>
            <person name="Moncalvo J.-M."/>
        </authorList>
    </citation>
    <scope>NUCLEOTIDE SEQUENCE [LARGE SCALE GENOMIC DNA]</scope>
    <source>
        <strain evidence="4">COL-18-3</strain>
    </source>
</reference>
<comment type="caution">
    <text evidence="3">The sequence shown here is derived from an EMBL/GenBank/DDBJ whole genome shotgun (WGS) entry which is preliminary data.</text>
</comment>
<name>A0A1R1PTP7_ZANCU</name>